<dbReference type="EMBL" id="RMBX01000011">
    <property type="protein sequence ID" value="RPD39525.1"/>
    <property type="molecule type" value="Genomic_DNA"/>
</dbReference>
<accession>A0A3N4M8E5</accession>
<dbReference type="SUPFAM" id="SSF56601">
    <property type="entry name" value="beta-lactamase/transpeptidase-like"/>
    <property type="match status" value="1"/>
</dbReference>
<dbReference type="PANTHER" id="PTHR43283">
    <property type="entry name" value="BETA-LACTAMASE-RELATED"/>
    <property type="match status" value="1"/>
</dbReference>
<dbReference type="AlphaFoldDB" id="A0A3N4M8E5"/>
<evidence type="ECO:0000259" key="2">
    <source>
        <dbReference type="Pfam" id="PF00144"/>
    </source>
</evidence>
<dbReference type="PANTHER" id="PTHR43283:SF11">
    <property type="entry name" value="BETA-LACTAMASE-RELATED DOMAIN-CONTAINING PROTEIN"/>
    <property type="match status" value="1"/>
</dbReference>
<dbReference type="Proteomes" id="UP000279089">
    <property type="component" value="Unassembled WGS sequence"/>
</dbReference>
<feature type="domain" description="Beta-lactamase-related" evidence="2">
    <location>
        <begin position="48"/>
        <end position="320"/>
    </location>
</feature>
<dbReference type="PROSITE" id="PS51257">
    <property type="entry name" value="PROKAR_LIPOPROTEIN"/>
    <property type="match status" value="1"/>
</dbReference>
<dbReference type="OrthoDB" id="912546at2"/>
<reference evidence="4" key="1">
    <citation type="submission" date="2018-11" db="EMBL/GenBank/DDBJ databases">
        <title>Chitinophaga lutea sp.nov., isolate from arsenic contaminated soil.</title>
        <authorList>
            <person name="Zong Y."/>
        </authorList>
    </citation>
    <scope>NUCLEOTIDE SEQUENCE [LARGE SCALE GENOMIC DNA]</scope>
    <source>
        <strain evidence="4">YLT18</strain>
    </source>
</reference>
<dbReference type="Gene3D" id="3.40.710.10">
    <property type="entry name" value="DD-peptidase/beta-lactamase superfamily"/>
    <property type="match status" value="1"/>
</dbReference>
<dbReference type="InterPro" id="IPR001466">
    <property type="entry name" value="Beta-lactam-related"/>
</dbReference>
<dbReference type="InterPro" id="IPR050789">
    <property type="entry name" value="Diverse_Enzym_Activities"/>
</dbReference>
<evidence type="ECO:0000256" key="1">
    <source>
        <dbReference type="ARBA" id="ARBA00022801"/>
    </source>
</evidence>
<dbReference type="GO" id="GO:0016787">
    <property type="term" value="F:hydrolase activity"/>
    <property type="evidence" value="ECO:0007669"/>
    <property type="project" value="UniProtKB-KW"/>
</dbReference>
<gene>
    <name evidence="3" type="ORF">EG028_20640</name>
</gene>
<dbReference type="Pfam" id="PF00144">
    <property type="entry name" value="Beta-lactamase"/>
    <property type="match status" value="1"/>
</dbReference>
<dbReference type="InterPro" id="IPR012338">
    <property type="entry name" value="Beta-lactam/transpept-like"/>
</dbReference>
<name>A0A3N4M8E5_9BACT</name>
<proteinExistence type="predicted"/>
<sequence length="381" mass="41934">MKTLTPVKFCAAVLFTAGIGLTSCEQFELPLPIKSNDKVFKTEIFKKKLQESLQGARGYQFVITHKGQVADTAAYGIGSTSGMAADVNGFVNIASVTKTLTAVTVLKYLDAFTIDDKIGPWLPSSWSKHSHIANLTFKQLLTHKSGIRGGNTSWSTLMSVVGSKIDSPKTYSYSNINFALFRAMIPKLHDSITLREKEKTLSAVEFRRWMSSEYIRLVNAHIIMKAGGSERGCAPVKGRTLQMMNEAPSRLDGAGHDDWTELCGGGGFVLTTMDMSRIITYLAEKETYISANKKLLMDTYRLGWVASYDVYGGKAFAHDGALYMERNGKDSLNVGDIGLQTLIVKLPARVQLAVSVNSVDSTWRGIHGMVRNAYNASWVKE</sequence>
<organism evidence="3 4">
    <name type="scientific">Chitinophaga barathri</name>
    <dbReference type="NCBI Taxonomy" id="1647451"/>
    <lineage>
        <taxon>Bacteria</taxon>
        <taxon>Pseudomonadati</taxon>
        <taxon>Bacteroidota</taxon>
        <taxon>Chitinophagia</taxon>
        <taxon>Chitinophagales</taxon>
        <taxon>Chitinophagaceae</taxon>
        <taxon>Chitinophaga</taxon>
    </lineage>
</organism>
<dbReference type="RefSeq" id="WP_120518171.1">
    <property type="nucleotide sequence ID" value="NZ_QXZY01000011.1"/>
</dbReference>
<protein>
    <submittedName>
        <fullName evidence="3">Class C beta-lactamase-related serine hydrolase</fullName>
    </submittedName>
</protein>
<keyword evidence="4" id="KW-1185">Reference proteome</keyword>
<evidence type="ECO:0000313" key="3">
    <source>
        <dbReference type="EMBL" id="RPD39525.1"/>
    </source>
</evidence>
<evidence type="ECO:0000313" key="4">
    <source>
        <dbReference type="Proteomes" id="UP000279089"/>
    </source>
</evidence>
<comment type="caution">
    <text evidence="3">The sequence shown here is derived from an EMBL/GenBank/DDBJ whole genome shotgun (WGS) entry which is preliminary data.</text>
</comment>
<keyword evidence="1 3" id="KW-0378">Hydrolase</keyword>